<evidence type="ECO:0000313" key="1">
    <source>
        <dbReference type="EMBL" id="EGR33285.1"/>
    </source>
</evidence>
<keyword evidence="2" id="KW-1185">Reference proteome</keyword>
<gene>
    <name evidence="1" type="ORF">IMG5_057080</name>
</gene>
<proteinExistence type="predicted"/>
<sequence>MQLNLSQIEIIDDEYELSLLRKVNGSQDSNGEFYCSPSDMEYYAQKTLLYIEICQSNNNMENNVLIFLQNIVLEDINF</sequence>
<dbReference type="RefSeq" id="XP_004037271.1">
    <property type="nucleotide sequence ID" value="XM_004037223.1"/>
</dbReference>
<accession>G0QNC0</accession>
<protein>
    <submittedName>
        <fullName evidence="1">Uncharacterized protein</fullName>
    </submittedName>
</protein>
<dbReference type="Proteomes" id="UP000008983">
    <property type="component" value="Unassembled WGS sequence"/>
</dbReference>
<reference evidence="1 2" key="1">
    <citation type="submission" date="2011-07" db="EMBL/GenBank/DDBJ databases">
        <authorList>
            <person name="Coyne R."/>
            <person name="Brami D."/>
            <person name="Johnson J."/>
            <person name="Hostetler J."/>
            <person name="Hannick L."/>
            <person name="Clark T."/>
            <person name="Cassidy-Hanley D."/>
            <person name="Inman J."/>
        </authorList>
    </citation>
    <scope>NUCLEOTIDE SEQUENCE [LARGE SCALE GENOMIC DNA]</scope>
    <source>
        <strain evidence="1 2">G5</strain>
    </source>
</reference>
<evidence type="ECO:0000313" key="2">
    <source>
        <dbReference type="Proteomes" id="UP000008983"/>
    </source>
</evidence>
<dbReference type="AlphaFoldDB" id="G0QNC0"/>
<dbReference type="InParanoid" id="G0QNC0"/>
<name>G0QNC0_ICHMU</name>
<dbReference type="EMBL" id="GL983479">
    <property type="protein sequence ID" value="EGR33285.1"/>
    <property type="molecule type" value="Genomic_DNA"/>
</dbReference>
<dbReference type="GeneID" id="14909466"/>
<organism evidence="1 2">
    <name type="scientific">Ichthyophthirius multifiliis</name>
    <name type="common">White spot disease agent</name>
    <name type="synonym">Ich</name>
    <dbReference type="NCBI Taxonomy" id="5932"/>
    <lineage>
        <taxon>Eukaryota</taxon>
        <taxon>Sar</taxon>
        <taxon>Alveolata</taxon>
        <taxon>Ciliophora</taxon>
        <taxon>Intramacronucleata</taxon>
        <taxon>Oligohymenophorea</taxon>
        <taxon>Hymenostomatida</taxon>
        <taxon>Ophryoglenina</taxon>
        <taxon>Ichthyophthirius</taxon>
    </lineage>
</organism>